<feature type="domain" description="HTH lysR-type" evidence="7">
    <location>
        <begin position="16"/>
        <end position="73"/>
    </location>
</feature>
<evidence type="ECO:0000259" key="7">
    <source>
        <dbReference type="PROSITE" id="PS50931"/>
    </source>
</evidence>
<keyword evidence="9" id="KW-1185">Reference proteome</keyword>
<dbReference type="EMBL" id="BAFB01000087">
    <property type="protein sequence ID" value="GAB33944.1"/>
    <property type="molecule type" value="Genomic_DNA"/>
</dbReference>
<keyword evidence="2" id="KW-0805">Transcription regulation</keyword>
<dbReference type="Gene3D" id="1.10.10.10">
    <property type="entry name" value="Winged helix-like DNA-binding domain superfamily/Winged helix DNA-binding domain"/>
    <property type="match status" value="1"/>
</dbReference>
<dbReference type="Pfam" id="PF00126">
    <property type="entry name" value="HTH_1"/>
    <property type="match status" value="1"/>
</dbReference>
<dbReference type="GO" id="GO:0003677">
    <property type="term" value="F:DNA binding"/>
    <property type="evidence" value="ECO:0007669"/>
    <property type="project" value="UniProtKB-KW"/>
</dbReference>
<dbReference type="STRING" id="1108044.GOOTI_087_00680"/>
<gene>
    <name evidence="8" type="primary">oxyR</name>
    <name evidence="8" type="ORF">GOOTI_087_00680</name>
</gene>
<dbReference type="SUPFAM" id="SSF53850">
    <property type="entry name" value="Periplasmic binding protein-like II"/>
    <property type="match status" value="1"/>
</dbReference>
<dbReference type="Gene3D" id="3.40.190.10">
    <property type="entry name" value="Periplasmic binding protein-like II"/>
    <property type="match status" value="2"/>
</dbReference>
<reference evidence="8" key="1">
    <citation type="submission" date="2012-02" db="EMBL/GenBank/DDBJ databases">
        <title>Whole genome shotgun sequence of Gordonia otitidis NBRC 100426.</title>
        <authorList>
            <person name="Yoshida I."/>
            <person name="Hosoyama A."/>
            <person name="Tsuchikane K."/>
            <person name="Katsumata H."/>
            <person name="Yamazaki S."/>
            <person name="Fujita N."/>
        </authorList>
    </citation>
    <scope>NUCLEOTIDE SEQUENCE [LARGE SCALE GENOMIC DNA]</scope>
    <source>
        <strain evidence="8">NBRC 100426</strain>
    </source>
</reference>
<evidence type="ECO:0000313" key="9">
    <source>
        <dbReference type="Proteomes" id="UP000005038"/>
    </source>
</evidence>
<dbReference type="RefSeq" id="WP_007238185.1">
    <property type="nucleotide sequence ID" value="NZ_BAFB01000087.1"/>
</dbReference>
<dbReference type="Proteomes" id="UP000005038">
    <property type="component" value="Unassembled WGS sequence"/>
</dbReference>
<dbReference type="SUPFAM" id="SSF46785">
    <property type="entry name" value="Winged helix' DNA-binding domain"/>
    <property type="match status" value="1"/>
</dbReference>
<dbReference type="CDD" id="cd08411">
    <property type="entry name" value="PBP2_OxyR"/>
    <property type="match status" value="1"/>
</dbReference>
<evidence type="ECO:0000256" key="3">
    <source>
        <dbReference type="ARBA" id="ARBA00023125"/>
    </source>
</evidence>
<sequence>MISTRLIGMSDRSYQPSIAGLRAFVALARKRHFGSAATELGVSQPSLSQALAGLEAGLGRQLIERTTRRVFLTPEGEALLPKAIAVTDAVDEFLSAAAGSDDPLTGTLRLGFIPTVAPYILPTVLRGLGDQLPSLTLRVVEDQTARLLAQLREGSLDAACLALPADAPGLAEIPMYAEDFVLALPSDHPLAGRKRVDPSSLADLPLLLLDEGHCLRDQALEVCRLAGVRADIGHTRAASLATAVQCVEGGLGVTLIPGTAVAAETAGGDLATATFTVPRPGRRIGLVYRESSGRGESYQRLASIIARLVEQTGAVRVEKAASV</sequence>
<evidence type="ECO:0000256" key="4">
    <source>
        <dbReference type="ARBA" id="ARBA00023159"/>
    </source>
</evidence>
<dbReference type="InterPro" id="IPR036388">
    <property type="entry name" value="WH-like_DNA-bd_sf"/>
</dbReference>
<dbReference type="AlphaFoldDB" id="H5TKD6"/>
<dbReference type="PANTHER" id="PTHR30346">
    <property type="entry name" value="TRANSCRIPTIONAL DUAL REGULATOR HCAR-RELATED"/>
    <property type="match status" value="1"/>
</dbReference>
<dbReference type="InterPro" id="IPR005119">
    <property type="entry name" value="LysR_subst-bd"/>
</dbReference>
<keyword evidence="5" id="KW-0804">Transcription</keyword>
<dbReference type="PROSITE" id="PS50931">
    <property type="entry name" value="HTH_LYSR"/>
    <property type="match status" value="1"/>
</dbReference>
<dbReference type="PANTHER" id="PTHR30346:SF26">
    <property type="entry name" value="HYDROGEN PEROXIDE-INDUCIBLE GENES ACTIVATOR"/>
    <property type="match status" value="1"/>
</dbReference>
<name>H5TKD6_GORO1</name>
<dbReference type="FunFam" id="1.10.10.10:FF:000001">
    <property type="entry name" value="LysR family transcriptional regulator"/>
    <property type="match status" value="1"/>
</dbReference>
<evidence type="ECO:0000313" key="8">
    <source>
        <dbReference type="EMBL" id="GAB33944.1"/>
    </source>
</evidence>
<evidence type="ECO:0000256" key="2">
    <source>
        <dbReference type="ARBA" id="ARBA00023015"/>
    </source>
</evidence>
<organism evidence="8 9">
    <name type="scientific">Gordonia otitidis (strain DSM 44809 / CCUG 52243 / JCM 12355 / NBRC 100426 / IFM 10032)</name>
    <dbReference type="NCBI Taxonomy" id="1108044"/>
    <lineage>
        <taxon>Bacteria</taxon>
        <taxon>Bacillati</taxon>
        <taxon>Actinomycetota</taxon>
        <taxon>Actinomycetes</taxon>
        <taxon>Mycobacteriales</taxon>
        <taxon>Gordoniaceae</taxon>
        <taxon>Gordonia</taxon>
    </lineage>
</organism>
<dbReference type="InterPro" id="IPR000847">
    <property type="entry name" value="LysR_HTH_N"/>
</dbReference>
<protein>
    <recommendedName>
        <fullName evidence="6">Probable hydrogen peroxide-inducible genes activator</fullName>
    </recommendedName>
</protein>
<proteinExistence type="inferred from homology"/>
<dbReference type="PRINTS" id="PR00039">
    <property type="entry name" value="HTHLYSR"/>
</dbReference>
<evidence type="ECO:0000256" key="1">
    <source>
        <dbReference type="ARBA" id="ARBA00009437"/>
    </source>
</evidence>
<dbReference type="InterPro" id="IPR036390">
    <property type="entry name" value="WH_DNA-bd_sf"/>
</dbReference>
<accession>H5TKD6</accession>
<dbReference type="Pfam" id="PF03466">
    <property type="entry name" value="LysR_substrate"/>
    <property type="match status" value="1"/>
</dbReference>
<comment type="caution">
    <text evidence="8">The sequence shown here is derived from an EMBL/GenBank/DDBJ whole genome shotgun (WGS) entry which is preliminary data.</text>
</comment>
<evidence type="ECO:0000256" key="5">
    <source>
        <dbReference type="ARBA" id="ARBA00023163"/>
    </source>
</evidence>
<keyword evidence="4" id="KW-0010">Activator</keyword>
<keyword evidence="3" id="KW-0238">DNA-binding</keyword>
<dbReference type="GO" id="GO:0032993">
    <property type="term" value="C:protein-DNA complex"/>
    <property type="evidence" value="ECO:0007669"/>
    <property type="project" value="TreeGrafter"/>
</dbReference>
<comment type="similarity">
    <text evidence="1">Belongs to the LysR transcriptional regulatory family.</text>
</comment>
<dbReference type="GO" id="GO:0003700">
    <property type="term" value="F:DNA-binding transcription factor activity"/>
    <property type="evidence" value="ECO:0007669"/>
    <property type="project" value="InterPro"/>
</dbReference>
<evidence type="ECO:0000256" key="6">
    <source>
        <dbReference type="ARBA" id="ARBA00040885"/>
    </source>
</evidence>